<organism evidence="1 2">
    <name type="scientific">Metabacillus arenae</name>
    <dbReference type="NCBI Taxonomy" id="2771434"/>
    <lineage>
        <taxon>Bacteria</taxon>
        <taxon>Bacillati</taxon>
        <taxon>Bacillota</taxon>
        <taxon>Bacilli</taxon>
        <taxon>Bacillales</taxon>
        <taxon>Bacillaceae</taxon>
        <taxon>Metabacillus</taxon>
    </lineage>
</organism>
<proteinExistence type="predicted"/>
<evidence type="ECO:0000313" key="1">
    <source>
        <dbReference type="EMBL" id="MBD1379117.1"/>
    </source>
</evidence>
<evidence type="ECO:0000313" key="2">
    <source>
        <dbReference type="Proteomes" id="UP000626844"/>
    </source>
</evidence>
<dbReference type="AlphaFoldDB" id="A0A926N821"/>
<name>A0A926N821_9BACI</name>
<keyword evidence="1" id="KW-0378">Hydrolase</keyword>
<dbReference type="Pfam" id="PF06866">
    <property type="entry name" value="DUF1256"/>
    <property type="match status" value="1"/>
</dbReference>
<dbReference type="InterPro" id="IPR009665">
    <property type="entry name" value="YyaC"/>
</dbReference>
<protein>
    <submittedName>
        <fullName evidence="1">Spore protease YyaC</fullName>
    </submittedName>
</protein>
<dbReference type="EMBL" id="JACXAI010000002">
    <property type="protein sequence ID" value="MBD1379117.1"/>
    <property type="molecule type" value="Genomic_DNA"/>
</dbReference>
<dbReference type="GO" id="GO:0006508">
    <property type="term" value="P:proteolysis"/>
    <property type="evidence" value="ECO:0007669"/>
    <property type="project" value="UniProtKB-KW"/>
</dbReference>
<dbReference type="InterPro" id="IPR023430">
    <property type="entry name" value="Pept_HybD-like_dom_sf"/>
</dbReference>
<dbReference type="SUPFAM" id="SSF53163">
    <property type="entry name" value="HybD-like"/>
    <property type="match status" value="1"/>
</dbReference>
<comment type="caution">
    <text evidence="1">The sequence shown here is derived from an EMBL/GenBank/DDBJ whole genome shotgun (WGS) entry which is preliminary data.</text>
</comment>
<dbReference type="GO" id="GO:0008233">
    <property type="term" value="F:peptidase activity"/>
    <property type="evidence" value="ECO:0007669"/>
    <property type="project" value="UniProtKB-KW"/>
</dbReference>
<accession>A0A926N821</accession>
<reference evidence="1" key="1">
    <citation type="submission" date="2020-09" db="EMBL/GenBank/DDBJ databases">
        <title>A novel bacterium of genus Bacillus, isolated from South China Sea.</title>
        <authorList>
            <person name="Huang H."/>
            <person name="Mo K."/>
            <person name="Hu Y."/>
        </authorList>
    </citation>
    <scope>NUCLEOTIDE SEQUENCE</scope>
    <source>
        <strain evidence="1">IB182487</strain>
    </source>
</reference>
<dbReference type="NCBIfam" id="TIGR02841">
    <property type="entry name" value="spore_YyaC"/>
    <property type="match status" value="1"/>
</dbReference>
<sequence length="193" mass="21409">MYDGVQFGKFDNGKDLTKAISKYVKCSLDDVLFLCIGTDRSTGDSYAPLIGTMLKEKGYRNVIGTIDDPCHAKNLDEKIKEIPEEKTVIAIDAALGKFKNIGKISFNKGKLSPGAGVGKELTKVGDYSIYGTVNVGGYMEFQVLQNTRLSLVMKMAKETTLAITKAFPLIKEESRYTYNMKNKHAFKLKRLSV</sequence>
<gene>
    <name evidence="1" type="primary">yyaC</name>
    <name evidence="1" type="ORF">IC621_02640</name>
</gene>
<dbReference type="Proteomes" id="UP000626844">
    <property type="component" value="Unassembled WGS sequence"/>
</dbReference>
<keyword evidence="1" id="KW-0645">Protease</keyword>
<keyword evidence="2" id="KW-1185">Reference proteome</keyword>